<feature type="domain" description="Transposase IS204/IS1001/IS1096/IS1165 DDE" evidence="12">
    <location>
        <begin position="287"/>
        <end position="382"/>
    </location>
</feature>
<dbReference type="CDD" id="cd03505">
    <property type="entry name" value="Delta9-FADS-like"/>
    <property type="match status" value="1"/>
</dbReference>
<comment type="similarity">
    <text evidence="2">Belongs to the fatty acid desaturase type 2 family.</text>
</comment>
<gene>
    <name evidence="13" type="ORF">Ltuc_2523</name>
</gene>
<dbReference type="EMBL" id="LNZA01000007">
    <property type="protein sequence ID" value="KTD71541.1"/>
    <property type="molecule type" value="Genomic_DNA"/>
</dbReference>
<keyword evidence="9 10" id="KW-0472">Membrane</keyword>
<organism evidence="13 14">
    <name type="scientific">Legionella tucsonensis</name>
    <dbReference type="NCBI Taxonomy" id="40335"/>
    <lineage>
        <taxon>Bacteria</taxon>
        <taxon>Pseudomonadati</taxon>
        <taxon>Pseudomonadota</taxon>
        <taxon>Gammaproteobacteria</taxon>
        <taxon>Legionellales</taxon>
        <taxon>Legionellaceae</taxon>
        <taxon>Legionella</taxon>
    </lineage>
</organism>
<dbReference type="RefSeq" id="WP_058521742.1">
    <property type="nucleotide sequence ID" value="NZ_CAAAIP010000004.1"/>
</dbReference>
<dbReference type="OrthoDB" id="19906at2"/>
<accession>A0A0W0ZQN8</accession>
<feature type="domain" description="Fatty acid desaturase" evidence="11">
    <location>
        <begin position="11"/>
        <end position="225"/>
    </location>
</feature>
<name>A0A0W0ZQN8_9GAMM</name>
<dbReference type="PANTHER" id="PTHR11351:SF33">
    <property type="entry name" value="DELTA-9 FATTY ACID DESATURASE, DESA"/>
    <property type="match status" value="1"/>
</dbReference>
<dbReference type="PATRIC" id="fig|40335.7.peg.2695"/>
<keyword evidence="6" id="KW-0560">Oxidoreductase</keyword>
<keyword evidence="7" id="KW-0408">Iron</keyword>
<dbReference type="GO" id="GO:0006631">
    <property type="term" value="P:fatty acid metabolic process"/>
    <property type="evidence" value="ECO:0007669"/>
    <property type="project" value="UniProtKB-KW"/>
</dbReference>
<dbReference type="InterPro" id="IPR015876">
    <property type="entry name" value="Acyl-CoA_DS"/>
</dbReference>
<dbReference type="PANTHER" id="PTHR11351">
    <property type="entry name" value="ACYL-COA DESATURASE"/>
    <property type="match status" value="1"/>
</dbReference>
<evidence type="ECO:0000313" key="13">
    <source>
        <dbReference type="EMBL" id="KTD71541.1"/>
    </source>
</evidence>
<dbReference type="AlphaFoldDB" id="A0A0W0ZQN8"/>
<dbReference type="STRING" id="40335.Ltuc_2523"/>
<protein>
    <submittedName>
        <fullName evidence="13">Stearoyl-CoA-9-desaturase</fullName>
    </submittedName>
</protein>
<dbReference type="InterPro" id="IPR002560">
    <property type="entry name" value="Transposase_DDE"/>
</dbReference>
<feature type="transmembrane region" description="Helical" evidence="10">
    <location>
        <begin position="136"/>
        <end position="158"/>
    </location>
</feature>
<dbReference type="Pfam" id="PF01610">
    <property type="entry name" value="DDE_Tnp_ISL3"/>
    <property type="match status" value="1"/>
</dbReference>
<comment type="caution">
    <text evidence="13">The sequence shown here is derived from an EMBL/GenBank/DDBJ whole genome shotgun (WGS) entry which is preliminary data.</text>
</comment>
<evidence type="ECO:0000256" key="5">
    <source>
        <dbReference type="ARBA" id="ARBA00022989"/>
    </source>
</evidence>
<dbReference type="InterPro" id="IPR005804">
    <property type="entry name" value="FA_desaturase_dom"/>
</dbReference>
<evidence type="ECO:0000256" key="1">
    <source>
        <dbReference type="ARBA" id="ARBA00004141"/>
    </source>
</evidence>
<feature type="transmembrane region" description="Helical" evidence="10">
    <location>
        <begin position="13"/>
        <end position="32"/>
    </location>
</feature>
<proteinExistence type="inferred from homology"/>
<evidence type="ECO:0000256" key="2">
    <source>
        <dbReference type="ARBA" id="ARBA00008749"/>
    </source>
</evidence>
<keyword evidence="14" id="KW-1185">Reference proteome</keyword>
<dbReference type="GO" id="GO:0016717">
    <property type="term" value="F:oxidoreductase activity, acting on paired donors, with oxidation of a pair of donors resulting in the reduction of molecular oxygen to two molecules of water"/>
    <property type="evidence" value="ECO:0007669"/>
    <property type="project" value="InterPro"/>
</dbReference>
<evidence type="ECO:0000256" key="4">
    <source>
        <dbReference type="ARBA" id="ARBA00022832"/>
    </source>
</evidence>
<dbReference type="GO" id="GO:0016020">
    <property type="term" value="C:membrane"/>
    <property type="evidence" value="ECO:0007669"/>
    <property type="project" value="UniProtKB-SubCell"/>
</dbReference>
<keyword evidence="5 10" id="KW-1133">Transmembrane helix</keyword>
<dbReference type="Proteomes" id="UP000054693">
    <property type="component" value="Unassembled WGS sequence"/>
</dbReference>
<evidence type="ECO:0000256" key="9">
    <source>
        <dbReference type="ARBA" id="ARBA00023136"/>
    </source>
</evidence>
<sequence length="388" mass="45716">MIFGILNLTVWEYILATLVLTQITIASVTLYLHRCQTHRALTLHPVVSHFFRFWIWLTTGMITREWVAIHRKHHATTDRNGDPHSPQVFSLKKVFWQVPELYREAAKDKRMIAKYSFGTPNDWIERSLYSRHSHKGIFIMFLIDLLLFGLLGISIWAIQMIWIPVSAGVVNGIGHYWGYRNFECPDRSTNVFPLGFLIGGEELHNNHHTYASSAKFSVKWWEFDLGWLYIRFLSFLGLAKVKKLPPKLARDSKKLCIDLNTVKAVINNRFQIMSDYHKRIILPILKYEKRNHKKDKYLLKNAKRLLRHGATSLKANLRLQTLLNRFEQLRLVYNYRQALQQIWLTKVSSQKELIELLSHWCKKAEESDIEVLIQFSRELKSYVLLGVR</sequence>
<evidence type="ECO:0000256" key="10">
    <source>
        <dbReference type="SAM" id="Phobius"/>
    </source>
</evidence>
<dbReference type="Pfam" id="PF00487">
    <property type="entry name" value="FA_desaturase"/>
    <property type="match status" value="1"/>
</dbReference>
<comment type="subcellular location">
    <subcellularLocation>
        <location evidence="1">Membrane</location>
        <topology evidence="1">Multi-pass membrane protein</topology>
    </subcellularLocation>
</comment>
<evidence type="ECO:0000259" key="12">
    <source>
        <dbReference type="Pfam" id="PF01610"/>
    </source>
</evidence>
<evidence type="ECO:0000256" key="3">
    <source>
        <dbReference type="ARBA" id="ARBA00022692"/>
    </source>
</evidence>
<evidence type="ECO:0000259" key="11">
    <source>
        <dbReference type="Pfam" id="PF00487"/>
    </source>
</evidence>
<evidence type="ECO:0000313" key="14">
    <source>
        <dbReference type="Proteomes" id="UP000054693"/>
    </source>
</evidence>
<keyword evidence="3 10" id="KW-0812">Transmembrane</keyword>
<reference evidence="13 14" key="1">
    <citation type="submission" date="2015-11" db="EMBL/GenBank/DDBJ databases">
        <title>Genomic analysis of 38 Legionella species identifies large and diverse effector repertoires.</title>
        <authorList>
            <person name="Burstein D."/>
            <person name="Amaro F."/>
            <person name="Zusman T."/>
            <person name="Lifshitz Z."/>
            <person name="Cohen O."/>
            <person name="Gilbert J.A."/>
            <person name="Pupko T."/>
            <person name="Shuman H.A."/>
            <person name="Segal G."/>
        </authorList>
    </citation>
    <scope>NUCLEOTIDE SEQUENCE [LARGE SCALE GENOMIC DNA]</scope>
    <source>
        <strain evidence="13 14">ATCC 49180</strain>
    </source>
</reference>
<keyword evidence="4" id="KW-0276">Fatty acid metabolism</keyword>
<evidence type="ECO:0000256" key="8">
    <source>
        <dbReference type="ARBA" id="ARBA00023098"/>
    </source>
</evidence>
<evidence type="ECO:0000256" key="6">
    <source>
        <dbReference type="ARBA" id="ARBA00023002"/>
    </source>
</evidence>
<evidence type="ECO:0000256" key="7">
    <source>
        <dbReference type="ARBA" id="ARBA00023004"/>
    </source>
</evidence>
<keyword evidence="8" id="KW-0443">Lipid metabolism</keyword>